<dbReference type="Proteomes" id="UP000255233">
    <property type="component" value="Unassembled WGS sequence"/>
</dbReference>
<feature type="domain" description="ATPase AAA-type core" evidence="2">
    <location>
        <begin position="307"/>
        <end position="394"/>
    </location>
</feature>
<reference evidence="4 5" key="1">
    <citation type="submission" date="2018-06" db="EMBL/GenBank/DDBJ databases">
        <authorList>
            <consortium name="Pathogen Informatics"/>
            <person name="Doyle S."/>
        </authorList>
    </citation>
    <scope>NUCLEOTIDE SEQUENCE [LARGE SCALE GENOMIC DNA]</scope>
    <source>
        <strain evidence="4 5">NCTC11190</strain>
    </source>
</reference>
<evidence type="ECO:0000259" key="2">
    <source>
        <dbReference type="Pfam" id="PF13304"/>
    </source>
</evidence>
<dbReference type="Pfam" id="PF13175">
    <property type="entry name" value="AAA_15"/>
    <property type="match status" value="1"/>
</dbReference>
<gene>
    <name evidence="4" type="ORF">NCTC11190_00790</name>
</gene>
<proteinExistence type="predicted"/>
<evidence type="ECO:0000313" key="5">
    <source>
        <dbReference type="Proteomes" id="UP000255233"/>
    </source>
</evidence>
<dbReference type="InterPro" id="IPR041685">
    <property type="entry name" value="AAA_GajA/Old/RecF-like"/>
</dbReference>
<dbReference type="OrthoDB" id="9805802at2"/>
<dbReference type="PANTHER" id="PTHR43581">
    <property type="entry name" value="ATP/GTP PHOSPHATASE"/>
    <property type="match status" value="1"/>
</dbReference>
<dbReference type="InterPro" id="IPR003959">
    <property type="entry name" value="ATPase_AAA_core"/>
</dbReference>
<feature type="domain" description="Endonuclease GajA/Old nuclease/RecF-like AAA" evidence="1">
    <location>
        <begin position="1"/>
        <end position="109"/>
    </location>
</feature>
<dbReference type="Pfam" id="PF13304">
    <property type="entry name" value="AAA_21"/>
    <property type="match status" value="1"/>
</dbReference>
<dbReference type="InterPro" id="IPR027417">
    <property type="entry name" value="P-loop_NTPase"/>
</dbReference>
<dbReference type="GO" id="GO:0005524">
    <property type="term" value="F:ATP binding"/>
    <property type="evidence" value="ECO:0007669"/>
    <property type="project" value="UniProtKB-KW"/>
</dbReference>
<dbReference type="Gene3D" id="3.40.50.300">
    <property type="entry name" value="P-loop containing nucleotide triphosphate hydrolases"/>
    <property type="match status" value="2"/>
</dbReference>
<dbReference type="STRING" id="880526.GCA_000427365_00656"/>
<feature type="domain" description="OLD protein-like TOPRIM" evidence="3">
    <location>
        <begin position="441"/>
        <end position="507"/>
    </location>
</feature>
<evidence type="ECO:0000313" key="4">
    <source>
        <dbReference type="EMBL" id="SUE33581.1"/>
    </source>
</evidence>
<sequence>MKIKKITIKNIKSFKDESVFELLPDFNILIGPNGSGKSNFMDILSVVLREYFIQIYSVQEVQYAPNRTFLTIQSAMQYTGRSLKKYLEKYVGSESEDSEIKIEFILQQEDIDNMIKIITYIDKLLEVLEERYGYNNQHWQYRDKLQLAKEWRGYMSLFIPGDIIPYRIINSELVLPDQSEIKARGFLHYVNIFELVSILVRDAEDIFDLHINYMSIGPYRGIDEGNQCATLSSSNQYELISQYMRSTSKDVTNLLAVGVLFFAQKRRMYEGLEAGYISSWTEDQQVCSVSGFLEQIGYEWDMRLQDRSKNIYSIVLKEGGREIHLGQASSGERELLSFLLGIYAYRIAGGIIIVDEPELHLHPKWQRVLLRIFKELARKTNNQFVISTHAPAFVNSDSYQHIHRIYRENSCSKHIYLRIPEALDVKQIHHLINATNNEKIFFADSVVLVEGITDRLIFQKILNLVQQERNSKKIVEIVELKGKYNIECYRIFLEALKMPHFVIADNDYLREIAPESLRTLMKVNQRKIDKDVIKNEGSMDGKQLVEKLDEAIQTGNLEDLRSLWEYIKTIRMEFNQHSLSQTEKEQIEMFISAQEDENVYILKEGAIEAYLPEGFRGKHLEKILKFLNDDDYKEWINDELALELKNIVEKILHKVG</sequence>
<keyword evidence="4" id="KW-0067">ATP-binding</keyword>
<dbReference type="SUPFAM" id="SSF52540">
    <property type="entry name" value="P-loop containing nucleoside triphosphate hydrolases"/>
    <property type="match status" value="1"/>
</dbReference>
<dbReference type="EMBL" id="UGVL01000001">
    <property type="protein sequence ID" value="SUE33581.1"/>
    <property type="molecule type" value="Genomic_DNA"/>
</dbReference>
<dbReference type="AlphaFoldDB" id="A0A379MPK5"/>
<dbReference type="CDD" id="cd01026">
    <property type="entry name" value="TOPRIM_OLD"/>
    <property type="match status" value="1"/>
</dbReference>
<protein>
    <submittedName>
        <fullName evidence="4">Predicted ATP-binding protein involved in virulence</fullName>
    </submittedName>
</protein>
<keyword evidence="4" id="KW-0547">Nucleotide-binding</keyword>
<dbReference type="InterPro" id="IPR034139">
    <property type="entry name" value="TOPRIM_OLD"/>
</dbReference>
<keyword evidence="5" id="KW-1185">Reference proteome</keyword>
<dbReference type="PANTHER" id="PTHR43581:SF4">
    <property type="entry name" value="ATP_GTP PHOSPHATASE"/>
    <property type="match status" value="1"/>
</dbReference>
<evidence type="ECO:0000259" key="1">
    <source>
        <dbReference type="Pfam" id="PF13175"/>
    </source>
</evidence>
<evidence type="ECO:0000259" key="3">
    <source>
        <dbReference type="Pfam" id="PF20469"/>
    </source>
</evidence>
<dbReference type="InterPro" id="IPR051396">
    <property type="entry name" value="Bact_Antivir_Def_Nuclease"/>
</dbReference>
<dbReference type="RefSeq" id="WP_027290440.1">
    <property type="nucleotide sequence ID" value="NZ_UGVL01000001.1"/>
</dbReference>
<organism evidence="4 5">
    <name type="scientific">Rikenella microfusus</name>
    <dbReference type="NCBI Taxonomy" id="28139"/>
    <lineage>
        <taxon>Bacteria</taxon>
        <taxon>Pseudomonadati</taxon>
        <taxon>Bacteroidota</taxon>
        <taxon>Bacteroidia</taxon>
        <taxon>Bacteroidales</taxon>
        <taxon>Rikenellaceae</taxon>
        <taxon>Rikenella</taxon>
    </lineage>
</organism>
<accession>A0A379MPK5</accession>
<dbReference type="Pfam" id="PF20469">
    <property type="entry name" value="OLD-like_TOPRIM"/>
    <property type="match status" value="1"/>
</dbReference>
<name>A0A379MPK5_9BACT</name>